<dbReference type="EMBL" id="FRAR01000045">
    <property type="protein sequence ID" value="SHL04431.1"/>
    <property type="molecule type" value="Genomic_DNA"/>
</dbReference>
<dbReference type="RefSeq" id="WP_072917847.1">
    <property type="nucleotide sequence ID" value="NZ_FRAR01000045.1"/>
</dbReference>
<accession>A0A1M6XES0</accession>
<dbReference type="STRING" id="1121421.SAMN02745123_04008"/>
<keyword evidence="2" id="KW-1185">Reference proteome</keyword>
<name>A0A1M6XES0_9FIRM</name>
<evidence type="ECO:0000313" key="1">
    <source>
        <dbReference type="EMBL" id="SHL04431.1"/>
    </source>
</evidence>
<gene>
    <name evidence="1" type="ORF">SAMN02745123_04008</name>
</gene>
<dbReference type="Proteomes" id="UP000183997">
    <property type="component" value="Unassembled WGS sequence"/>
</dbReference>
<organism evidence="1 2">
    <name type="scientific">Desulforamulus aeronauticus DSM 10349</name>
    <dbReference type="NCBI Taxonomy" id="1121421"/>
    <lineage>
        <taxon>Bacteria</taxon>
        <taxon>Bacillati</taxon>
        <taxon>Bacillota</taxon>
        <taxon>Clostridia</taxon>
        <taxon>Eubacteriales</taxon>
        <taxon>Peptococcaceae</taxon>
        <taxon>Desulforamulus</taxon>
    </lineage>
</organism>
<dbReference type="AlphaFoldDB" id="A0A1M6XES0"/>
<proteinExistence type="predicted"/>
<evidence type="ECO:0000313" key="2">
    <source>
        <dbReference type="Proteomes" id="UP000183997"/>
    </source>
</evidence>
<reference evidence="2" key="1">
    <citation type="submission" date="2016-11" db="EMBL/GenBank/DDBJ databases">
        <authorList>
            <person name="Varghese N."/>
            <person name="Submissions S."/>
        </authorList>
    </citation>
    <scope>NUCLEOTIDE SEQUENCE [LARGE SCALE GENOMIC DNA]</scope>
    <source>
        <strain evidence="2">DSM 10349</strain>
    </source>
</reference>
<dbReference type="OrthoDB" id="2662657at2"/>
<sequence length="70" mass="7672">MQAKNSGIRAVQGTAEDALTFFKNQVNHFTIKEVKLGAFEIHNCNGLTFTYRASSKYGALTIDVNGTQGF</sequence>
<protein>
    <submittedName>
        <fullName evidence="1">Uncharacterized protein</fullName>
    </submittedName>
</protein>